<accession>A0A2A2J9N7</accession>
<reference evidence="2 3" key="1">
    <citation type="journal article" date="2017" name="Curr. Biol.">
        <title>Genome architecture and evolution of a unichromosomal asexual nematode.</title>
        <authorList>
            <person name="Fradin H."/>
            <person name="Zegar C."/>
            <person name="Gutwein M."/>
            <person name="Lucas J."/>
            <person name="Kovtun M."/>
            <person name="Corcoran D."/>
            <person name="Baugh L.R."/>
            <person name="Kiontke K."/>
            <person name="Gunsalus K."/>
            <person name="Fitch D.H."/>
            <person name="Piano F."/>
        </authorList>
    </citation>
    <scope>NUCLEOTIDE SEQUENCE [LARGE SCALE GENOMIC DNA]</scope>
    <source>
        <strain evidence="2">PF1309</strain>
    </source>
</reference>
<proteinExistence type="predicted"/>
<evidence type="ECO:0000256" key="1">
    <source>
        <dbReference type="SAM" id="MobiDB-lite"/>
    </source>
</evidence>
<name>A0A2A2J9N7_9BILA</name>
<organism evidence="2 3">
    <name type="scientific">Diploscapter pachys</name>
    <dbReference type="NCBI Taxonomy" id="2018661"/>
    <lineage>
        <taxon>Eukaryota</taxon>
        <taxon>Metazoa</taxon>
        <taxon>Ecdysozoa</taxon>
        <taxon>Nematoda</taxon>
        <taxon>Chromadorea</taxon>
        <taxon>Rhabditida</taxon>
        <taxon>Rhabditina</taxon>
        <taxon>Rhabditomorpha</taxon>
        <taxon>Rhabditoidea</taxon>
        <taxon>Rhabditidae</taxon>
        <taxon>Diploscapter</taxon>
    </lineage>
</organism>
<evidence type="ECO:0000313" key="2">
    <source>
        <dbReference type="EMBL" id="PAV58319.1"/>
    </source>
</evidence>
<sequence>MNFGMRSTSSECGKIENEPSDKMNAESGVKYEIASGEKGNGWGKRGKAKGLKRGKDQGQWKVEKREEEGKQASKDREHKVCAGNAERKQRCQTREGRAGLHISRVRVREQAGRHTEGQ</sequence>
<keyword evidence="3" id="KW-1185">Reference proteome</keyword>
<dbReference type="EMBL" id="LIAE01010588">
    <property type="protein sequence ID" value="PAV58319.1"/>
    <property type="molecule type" value="Genomic_DNA"/>
</dbReference>
<protein>
    <submittedName>
        <fullName evidence="2">Uncharacterized protein</fullName>
    </submittedName>
</protein>
<feature type="region of interest" description="Disordered" evidence="1">
    <location>
        <begin position="1"/>
        <end position="99"/>
    </location>
</feature>
<feature type="compositionally biased region" description="Basic and acidic residues" evidence="1">
    <location>
        <begin position="13"/>
        <end position="24"/>
    </location>
</feature>
<evidence type="ECO:0000313" key="3">
    <source>
        <dbReference type="Proteomes" id="UP000218231"/>
    </source>
</evidence>
<dbReference type="AlphaFoldDB" id="A0A2A2J9N7"/>
<feature type="compositionally biased region" description="Basic and acidic residues" evidence="1">
    <location>
        <begin position="53"/>
        <end position="98"/>
    </location>
</feature>
<gene>
    <name evidence="2" type="ORF">WR25_14712</name>
</gene>
<feature type="compositionally biased region" description="Polar residues" evidence="1">
    <location>
        <begin position="1"/>
        <end position="11"/>
    </location>
</feature>
<comment type="caution">
    <text evidence="2">The sequence shown here is derived from an EMBL/GenBank/DDBJ whole genome shotgun (WGS) entry which is preliminary data.</text>
</comment>
<dbReference type="Proteomes" id="UP000218231">
    <property type="component" value="Unassembled WGS sequence"/>
</dbReference>